<evidence type="ECO:0000256" key="1">
    <source>
        <dbReference type="SAM" id="MobiDB-lite"/>
    </source>
</evidence>
<dbReference type="CDD" id="cd00201">
    <property type="entry name" value="WW"/>
    <property type="match status" value="1"/>
</dbReference>
<keyword evidence="4" id="KW-1185">Reference proteome</keyword>
<feature type="region of interest" description="Disordered" evidence="1">
    <location>
        <begin position="127"/>
        <end position="271"/>
    </location>
</feature>
<gene>
    <name evidence="3" type="ORF">O3G_MSEX001503</name>
</gene>
<feature type="compositionally biased region" description="Basic and acidic residues" evidence="1">
    <location>
        <begin position="232"/>
        <end position="241"/>
    </location>
</feature>
<feature type="domain" description="WW" evidence="2">
    <location>
        <begin position="61"/>
        <end position="90"/>
    </location>
</feature>
<organism evidence="3 4">
    <name type="scientific">Manduca sexta</name>
    <name type="common">Tobacco hawkmoth</name>
    <name type="synonym">Tobacco hornworm</name>
    <dbReference type="NCBI Taxonomy" id="7130"/>
    <lineage>
        <taxon>Eukaryota</taxon>
        <taxon>Metazoa</taxon>
        <taxon>Ecdysozoa</taxon>
        <taxon>Arthropoda</taxon>
        <taxon>Hexapoda</taxon>
        <taxon>Insecta</taxon>
        <taxon>Pterygota</taxon>
        <taxon>Neoptera</taxon>
        <taxon>Endopterygota</taxon>
        <taxon>Lepidoptera</taxon>
        <taxon>Glossata</taxon>
        <taxon>Ditrysia</taxon>
        <taxon>Bombycoidea</taxon>
        <taxon>Sphingidae</taxon>
        <taxon>Sphinginae</taxon>
        <taxon>Sphingini</taxon>
        <taxon>Manduca</taxon>
    </lineage>
</organism>
<reference evidence="3" key="2">
    <citation type="submission" date="2020-12" db="EMBL/GenBank/DDBJ databases">
        <authorList>
            <person name="Kanost M."/>
        </authorList>
    </citation>
    <scope>NUCLEOTIDE SEQUENCE</scope>
</reference>
<feature type="compositionally biased region" description="Polar residues" evidence="1">
    <location>
        <begin position="471"/>
        <end position="486"/>
    </location>
</feature>
<dbReference type="PROSITE" id="PS50020">
    <property type="entry name" value="WW_DOMAIN_2"/>
    <property type="match status" value="1"/>
</dbReference>
<feature type="compositionally biased region" description="Low complexity" evidence="1">
    <location>
        <begin position="130"/>
        <end position="141"/>
    </location>
</feature>
<dbReference type="Proteomes" id="UP000791440">
    <property type="component" value="Unassembled WGS sequence"/>
</dbReference>
<dbReference type="Pfam" id="PF00397">
    <property type="entry name" value="WW"/>
    <property type="match status" value="1"/>
</dbReference>
<protein>
    <recommendedName>
        <fullName evidence="2">WW domain-containing protein</fullName>
    </recommendedName>
</protein>
<evidence type="ECO:0000259" key="2">
    <source>
        <dbReference type="PROSITE" id="PS50020"/>
    </source>
</evidence>
<dbReference type="AlphaFoldDB" id="A0A921YKB9"/>
<name>A0A921YKB9_MANSE</name>
<evidence type="ECO:0000313" key="4">
    <source>
        <dbReference type="Proteomes" id="UP000791440"/>
    </source>
</evidence>
<proteinExistence type="predicted"/>
<evidence type="ECO:0000313" key="3">
    <source>
        <dbReference type="EMBL" id="KAG6440844.1"/>
    </source>
</evidence>
<dbReference type="EMBL" id="JH668282">
    <property type="protein sequence ID" value="KAG6440844.1"/>
    <property type="molecule type" value="Genomic_DNA"/>
</dbReference>
<dbReference type="InterPro" id="IPR001202">
    <property type="entry name" value="WW_dom"/>
</dbReference>
<reference evidence="3" key="1">
    <citation type="journal article" date="2016" name="Insect Biochem. Mol. Biol.">
        <title>Multifaceted biological insights from a draft genome sequence of the tobacco hornworm moth, Manduca sexta.</title>
        <authorList>
            <person name="Kanost M.R."/>
            <person name="Arrese E.L."/>
            <person name="Cao X."/>
            <person name="Chen Y.R."/>
            <person name="Chellapilla S."/>
            <person name="Goldsmith M.R."/>
            <person name="Grosse-Wilde E."/>
            <person name="Heckel D.G."/>
            <person name="Herndon N."/>
            <person name="Jiang H."/>
            <person name="Papanicolaou A."/>
            <person name="Qu J."/>
            <person name="Soulages J.L."/>
            <person name="Vogel H."/>
            <person name="Walters J."/>
            <person name="Waterhouse R.M."/>
            <person name="Ahn S.J."/>
            <person name="Almeida F.C."/>
            <person name="An C."/>
            <person name="Aqrawi P."/>
            <person name="Bretschneider A."/>
            <person name="Bryant W.B."/>
            <person name="Bucks S."/>
            <person name="Chao H."/>
            <person name="Chevignon G."/>
            <person name="Christen J.M."/>
            <person name="Clarke D.F."/>
            <person name="Dittmer N.T."/>
            <person name="Ferguson L.C.F."/>
            <person name="Garavelou S."/>
            <person name="Gordon K.H.J."/>
            <person name="Gunaratna R.T."/>
            <person name="Han Y."/>
            <person name="Hauser F."/>
            <person name="He Y."/>
            <person name="Heidel-Fischer H."/>
            <person name="Hirsh A."/>
            <person name="Hu Y."/>
            <person name="Jiang H."/>
            <person name="Kalra D."/>
            <person name="Klinner C."/>
            <person name="Konig C."/>
            <person name="Kovar C."/>
            <person name="Kroll A.R."/>
            <person name="Kuwar S.S."/>
            <person name="Lee S.L."/>
            <person name="Lehman R."/>
            <person name="Li K."/>
            <person name="Li Z."/>
            <person name="Liang H."/>
            <person name="Lovelace S."/>
            <person name="Lu Z."/>
            <person name="Mansfield J.H."/>
            <person name="McCulloch K.J."/>
            <person name="Mathew T."/>
            <person name="Morton B."/>
            <person name="Muzny D.M."/>
            <person name="Neunemann D."/>
            <person name="Ongeri F."/>
            <person name="Pauchet Y."/>
            <person name="Pu L.L."/>
            <person name="Pyrousis I."/>
            <person name="Rao X.J."/>
            <person name="Redding A."/>
            <person name="Roesel C."/>
            <person name="Sanchez-Gracia A."/>
            <person name="Schaack S."/>
            <person name="Shukla A."/>
            <person name="Tetreau G."/>
            <person name="Wang Y."/>
            <person name="Xiong G.H."/>
            <person name="Traut W."/>
            <person name="Walsh T.K."/>
            <person name="Worley K.C."/>
            <person name="Wu D."/>
            <person name="Wu W."/>
            <person name="Wu Y.Q."/>
            <person name="Zhang X."/>
            <person name="Zou Z."/>
            <person name="Zucker H."/>
            <person name="Briscoe A.D."/>
            <person name="Burmester T."/>
            <person name="Clem R.J."/>
            <person name="Feyereisen R."/>
            <person name="Grimmelikhuijzen C.J.P."/>
            <person name="Hamodrakas S.J."/>
            <person name="Hansson B.S."/>
            <person name="Huguet E."/>
            <person name="Jermiin L.S."/>
            <person name="Lan Q."/>
            <person name="Lehman H.K."/>
            <person name="Lorenzen M."/>
            <person name="Merzendorfer H."/>
            <person name="Michalopoulos I."/>
            <person name="Morton D.B."/>
            <person name="Muthukrishnan S."/>
            <person name="Oakeshott J.G."/>
            <person name="Palmer W."/>
            <person name="Park Y."/>
            <person name="Passarelli A.L."/>
            <person name="Rozas J."/>
            <person name="Schwartz L.M."/>
            <person name="Smith W."/>
            <person name="Southgate A."/>
            <person name="Vilcinskas A."/>
            <person name="Vogt R."/>
            <person name="Wang P."/>
            <person name="Werren J."/>
            <person name="Yu X.Q."/>
            <person name="Zhou J.J."/>
            <person name="Brown S.J."/>
            <person name="Scherer S.E."/>
            <person name="Richards S."/>
            <person name="Blissard G.W."/>
        </authorList>
    </citation>
    <scope>NUCLEOTIDE SEQUENCE</scope>
</reference>
<dbReference type="SMART" id="SM00456">
    <property type="entry name" value="WW"/>
    <property type="match status" value="1"/>
</dbReference>
<comment type="caution">
    <text evidence="3">The sequence shown here is derived from an EMBL/GenBank/DDBJ whole genome shotgun (WGS) entry which is preliminary data.</text>
</comment>
<sequence length="547" mass="60920">MNKLNPLAGLVGYGDSDDDSDDGAPSSVRMPNANMAVAHGAYPELPLHPPGVHPAPISHCPWSACYDESSGFTYYWNQLTNAVTWEAPPEYLLALKLAQQQLHAQGTSEVSAEEWQLYQQVLAEKQGTQGKVPVKPGAKVKTTQKSPAEKTNDKKRKLSEVEEEKIELITSYHNSDSESNDEPDSPVKTAPPPPAKVSKTAKKPKSKPVMQYGPALPPDQNYTTPIGPEMPQELHEVKEKSPLPPESKTENAVPKLEENSSTIIVDNEDSQDESALLTKLKDKAQLLERLGGEIPSELHKIIYDDYQSSNKSKESLDAIDNIDDLLNEIEKKELPKIKAKKSDKYIDVDAKSPKSREVTSPTEAKPLFPSVQNISEVNIPHVNDDDQKSTDKSEIINVSEKKGANLYLMNTDVTMENTQRKKLRISNSVLPERKRNESPVYTTKYAQSIDGFTSERTGLGFNKEDQDDESPNNTTSHGNTISYGNGLTFTKGETLNEEKRDEDLDDLTELVEAKLKYLNQLQPCILTPVQEMLIQMQVIFVLYNYSV</sequence>
<feature type="region of interest" description="Disordered" evidence="1">
    <location>
        <begin position="1"/>
        <end position="30"/>
    </location>
</feature>
<accession>A0A921YKB9</accession>
<feature type="region of interest" description="Disordered" evidence="1">
    <location>
        <begin position="455"/>
        <end position="486"/>
    </location>
</feature>